<comment type="subcellular location">
    <subcellularLocation>
        <location evidence="1">Membrane</location>
        <topology evidence="1">Multi-pass membrane protein</topology>
    </subcellularLocation>
</comment>
<proteinExistence type="inferred from homology"/>
<evidence type="ECO:0000256" key="2">
    <source>
        <dbReference type="ARBA" id="ARBA00011085"/>
    </source>
</evidence>
<evidence type="ECO:0000256" key="5">
    <source>
        <dbReference type="ARBA" id="ARBA00022989"/>
    </source>
</evidence>
<evidence type="ECO:0000256" key="3">
    <source>
        <dbReference type="ARBA" id="ARBA00022507"/>
    </source>
</evidence>
<gene>
    <name evidence="11" type="ORF">M231_00566</name>
</gene>
<evidence type="ECO:0000256" key="4">
    <source>
        <dbReference type="ARBA" id="ARBA00022692"/>
    </source>
</evidence>
<dbReference type="VEuPathDB" id="FungiDB:TREMEDRAFT_61821"/>
<feature type="transmembrane region" description="Helical" evidence="10">
    <location>
        <begin position="35"/>
        <end position="55"/>
    </location>
</feature>
<keyword evidence="12" id="KW-1185">Reference proteome</keyword>
<evidence type="ECO:0000256" key="7">
    <source>
        <dbReference type="ARBA" id="ARBA00023136"/>
    </source>
</evidence>
<name>A0A4Q1BVR4_TREME</name>
<protein>
    <recommendedName>
        <fullName evidence="13">Pheromone a factor receptor</fullName>
    </recommendedName>
</protein>
<dbReference type="InParanoid" id="A0A4Q1BVR4"/>
<dbReference type="Pfam" id="PF02076">
    <property type="entry name" value="STE3"/>
    <property type="match status" value="1"/>
</dbReference>
<evidence type="ECO:0000256" key="6">
    <source>
        <dbReference type="ARBA" id="ARBA00023040"/>
    </source>
</evidence>
<reference evidence="11 12" key="1">
    <citation type="submission" date="2016-06" db="EMBL/GenBank/DDBJ databases">
        <title>Evolution of pathogenesis and genome organization in the Tremellales.</title>
        <authorList>
            <person name="Cuomo C."/>
            <person name="Litvintseva A."/>
            <person name="Heitman J."/>
            <person name="Chen Y."/>
            <person name="Sun S."/>
            <person name="Springer D."/>
            <person name="Dromer F."/>
            <person name="Young S."/>
            <person name="Zeng Q."/>
            <person name="Chapman S."/>
            <person name="Gujja S."/>
            <person name="Saif S."/>
            <person name="Birren B."/>
        </authorList>
    </citation>
    <scope>NUCLEOTIDE SEQUENCE [LARGE SCALE GENOMIC DNA]</scope>
    <source>
        <strain evidence="11 12">ATCC 28783</strain>
    </source>
</reference>
<feature type="transmembrane region" description="Helical" evidence="10">
    <location>
        <begin position="268"/>
        <end position="288"/>
    </location>
</feature>
<keyword evidence="8" id="KW-0675">Receptor</keyword>
<dbReference type="PRINTS" id="PR00900">
    <property type="entry name" value="PHEROMONEAR"/>
</dbReference>
<evidence type="ECO:0008006" key="13">
    <source>
        <dbReference type="Google" id="ProtNLM"/>
    </source>
</evidence>
<dbReference type="Proteomes" id="UP000289152">
    <property type="component" value="Unassembled WGS sequence"/>
</dbReference>
<evidence type="ECO:0000256" key="9">
    <source>
        <dbReference type="ARBA" id="ARBA00023224"/>
    </source>
</evidence>
<organism evidence="11 12">
    <name type="scientific">Tremella mesenterica</name>
    <name type="common">Jelly fungus</name>
    <dbReference type="NCBI Taxonomy" id="5217"/>
    <lineage>
        <taxon>Eukaryota</taxon>
        <taxon>Fungi</taxon>
        <taxon>Dikarya</taxon>
        <taxon>Basidiomycota</taxon>
        <taxon>Agaricomycotina</taxon>
        <taxon>Tremellomycetes</taxon>
        <taxon>Tremellales</taxon>
        <taxon>Tremellaceae</taxon>
        <taxon>Tremella</taxon>
    </lineage>
</organism>
<evidence type="ECO:0000256" key="1">
    <source>
        <dbReference type="ARBA" id="ARBA00004141"/>
    </source>
</evidence>
<accession>A0A4Q1BVR4</accession>
<keyword evidence="6" id="KW-0297">G-protein coupled receptor</keyword>
<keyword evidence="5 10" id="KW-1133">Transmembrane helix</keyword>
<feature type="transmembrane region" description="Helical" evidence="10">
    <location>
        <begin position="151"/>
        <end position="183"/>
    </location>
</feature>
<evidence type="ECO:0000313" key="12">
    <source>
        <dbReference type="Proteomes" id="UP000289152"/>
    </source>
</evidence>
<feature type="transmembrane region" description="Helical" evidence="10">
    <location>
        <begin position="6"/>
        <end position="23"/>
    </location>
</feature>
<dbReference type="OrthoDB" id="2874149at2759"/>
<dbReference type="CDD" id="cd14966">
    <property type="entry name" value="7tmD_STE3"/>
    <property type="match status" value="1"/>
</dbReference>
<dbReference type="InterPro" id="IPR001499">
    <property type="entry name" value="GPCR_STE3"/>
</dbReference>
<comment type="caution">
    <text evidence="11">The sequence shown here is derived from an EMBL/GenBank/DDBJ whole genome shotgun (WGS) entry which is preliminary data.</text>
</comment>
<evidence type="ECO:0000256" key="8">
    <source>
        <dbReference type="ARBA" id="ARBA00023170"/>
    </source>
</evidence>
<comment type="similarity">
    <text evidence="2">Belongs to the G-protein coupled receptor 4 family.</text>
</comment>
<keyword evidence="9" id="KW-0807">Transducer</keyword>
<evidence type="ECO:0000256" key="10">
    <source>
        <dbReference type="SAM" id="Phobius"/>
    </source>
</evidence>
<keyword evidence="4 10" id="KW-0812">Transmembrane</keyword>
<dbReference type="InterPro" id="IPR001546">
    <property type="entry name" value="GPCR_Pheromne_A_rcpt"/>
</dbReference>
<dbReference type="PRINTS" id="PR00899">
    <property type="entry name" value="GPCRSTE3"/>
</dbReference>
<dbReference type="GO" id="GO:0000750">
    <property type="term" value="P:pheromone-dependent signal transduction involved in conjugation with cellular fusion"/>
    <property type="evidence" value="ECO:0007669"/>
    <property type="project" value="TreeGrafter"/>
</dbReference>
<dbReference type="FunCoup" id="A0A4Q1BVR4">
    <property type="interactions" value="80"/>
</dbReference>
<dbReference type="GO" id="GO:0005886">
    <property type="term" value="C:plasma membrane"/>
    <property type="evidence" value="ECO:0007669"/>
    <property type="project" value="TreeGrafter"/>
</dbReference>
<dbReference type="GO" id="GO:0004933">
    <property type="term" value="F:mating-type a-factor pheromone receptor activity"/>
    <property type="evidence" value="ECO:0007669"/>
    <property type="project" value="InterPro"/>
</dbReference>
<sequence length="375" mass="41885">MRNPDLTFWSLIGFILVLLPASWHLRARNVATLSLIFWLSLANAVMFVNTLIWSGNFRNTSPIWCDISSHVYTAVNYAIVACSLSQMRRLESVASTKRAVITARERTSRLWQEGLLCIVFPVVMLPVIYLVQGHRYNIVESLGPSPVPVFLSWPGILVFYVTPVVIGLAALVYAALAIRWFLIRRLQFRSILASADSNLTVARFFRLIALAITDITVITVEIALQLGLALSTPNSFRKYTSFRDVHTDFGLISQFPAETLTWKPHTGFVVAFYTCPIYSIIFFAFFGLGDEALNDYIRVTRKAIGFVLPSAWGSRPLPGKNHNVLPTLGSKVISVDLASIPTEHELARGPDTGEAIVELQTGRSRIPVQVERFVV</sequence>
<evidence type="ECO:0000313" key="11">
    <source>
        <dbReference type="EMBL" id="RXK42208.1"/>
    </source>
</evidence>
<dbReference type="EMBL" id="SDIL01000003">
    <property type="protein sequence ID" value="RXK42208.1"/>
    <property type="molecule type" value="Genomic_DNA"/>
</dbReference>
<dbReference type="PANTHER" id="PTHR28097:SF1">
    <property type="entry name" value="PHEROMONE A FACTOR RECEPTOR"/>
    <property type="match status" value="1"/>
</dbReference>
<keyword evidence="3" id="KW-0589">Pheromone response</keyword>
<dbReference type="PANTHER" id="PTHR28097">
    <property type="entry name" value="PHEROMONE A FACTOR RECEPTOR"/>
    <property type="match status" value="1"/>
</dbReference>
<keyword evidence="7 10" id="KW-0472">Membrane</keyword>
<feature type="transmembrane region" description="Helical" evidence="10">
    <location>
        <begin position="114"/>
        <end position="131"/>
    </location>
</feature>
<feature type="transmembrane region" description="Helical" evidence="10">
    <location>
        <begin position="204"/>
        <end position="228"/>
    </location>
</feature>
<dbReference type="AlphaFoldDB" id="A0A4Q1BVR4"/>